<sequence length="315" mass="34087">MTGVLYAGRSAQWETYRGLLAEPLSALRPDLSLINMSDGQVSAPEDVEYILYAPDGPLVDFAPFINTKLVQSLWAGVERVVGNPSLNQPLARMVEDGLRLGMADYVMGHVMRHHLDSDYFAQAAAGTWDPHRVPPLARDRRVGILGLGALGGFVGQKLAQYGFNVAGWSRSAKNLTGITSYHGDAGLDQLIRQSEIVVLLLPRTAATENIIDAARLAQMPRGAAIINPGRGQLINDADLLAALNSGHISGATLDVFRTEPLPAQHPYWAHPNVLVTSHIASVTRPEHAAEVILDNIARSLEGREILNLVDRDAGY</sequence>
<keyword evidence="5" id="KW-1185">Reference proteome</keyword>
<comment type="caution">
    <text evidence="4">The sequence shown here is derived from an EMBL/GenBank/DDBJ whole genome shotgun (WGS) entry which is preliminary data.</text>
</comment>
<organism evidence="4 5">
    <name type="scientific">Amylibacter marinus</name>
    <dbReference type="NCBI Taxonomy" id="1475483"/>
    <lineage>
        <taxon>Bacteria</taxon>
        <taxon>Pseudomonadati</taxon>
        <taxon>Pseudomonadota</taxon>
        <taxon>Alphaproteobacteria</taxon>
        <taxon>Rhodobacterales</taxon>
        <taxon>Paracoccaceae</taxon>
        <taxon>Amylibacter</taxon>
    </lineage>
</organism>
<evidence type="ECO:0000256" key="1">
    <source>
        <dbReference type="ARBA" id="ARBA00023002"/>
    </source>
</evidence>
<dbReference type="Pfam" id="PF02826">
    <property type="entry name" value="2-Hacid_dh_C"/>
    <property type="match status" value="1"/>
</dbReference>
<evidence type="ECO:0000313" key="4">
    <source>
        <dbReference type="EMBL" id="GLQ36253.1"/>
    </source>
</evidence>
<dbReference type="CDD" id="cd12164">
    <property type="entry name" value="GDH_like_2"/>
    <property type="match status" value="1"/>
</dbReference>
<dbReference type="InterPro" id="IPR006140">
    <property type="entry name" value="D-isomer_DH_NAD-bd"/>
</dbReference>
<keyword evidence="2" id="KW-0520">NAD</keyword>
<proteinExistence type="predicted"/>
<evidence type="ECO:0000256" key="2">
    <source>
        <dbReference type="ARBA" id="ARBA00023027"/>
    </source>
</evidence>
<dbReference type="RefSeq" id="WP_284379929.1">
    <property type="nucleotide sequence ID" value="NZ_BSNN01000008.1"/>
</dbReference>
<protein>
    <submittedName>
        <fullName evidence="4">Glyoxylate/hydroxypyruvate reductase A</fullName>
    </submittedName>
</protein>
<dbReference type="InterPro" id="IPR036291">
    <property type="entry name" value="NAD(P)-bd_dom_sf"/>
</dbReference>
<reference evidence="5" key="1">
    <citation type="journal article" date="2019" name="Int. J. Syst. Evol. Microbiol.">
        <title>The Global Catalogue of Microorganisms (GCM) 10K type strain sequencing project: providing services to taxonomists for standard genome sequencing and annotation.</title>
        <authorList>
            <consortium name="The Broad Institute Genomics Platform"/>
            <consortium name="The Broad Institute Genome Sequencing Center for Infectious Disease"/>
            <person name="Wu L."/>
            <person name="Ma J."/>
        </authorList>
    </citation>
    <scope>NUCLEOTIDE SEQUENCE [LARGE SCALE GENOMIC DNA]</scope>
    <source>
        <strain evidence="5">NBRC 110140</strain>
    </source>
</reference>
<evidence type="ECO:0000259" key="3">
    <source>
        <dbReference type="Pfam" id="PF02826"/>
    </source>
</evidence>
<keyword evidence="1" id="KW-0560">Oxidoreductase</keyword>
<dbReference type="Gene3D" id="3.40.50.720">
    <property type="entry name" value="NAD(P)-binding Rossmann-like Domain"/>
    <property type="match status" value="2"/>
</dbReference>
<evidence type="ECO:0000313" key="5">
    <source>
        <dbReference type="Proteomes" id="UP001156694"/>
    </source>
</evidence>
<feature type="domain" description="D-isomer specific 2-hydroxyacid dehydrogenase NAD-binding" evidence="3">
    <location>
        <begin position="119"/>
        <end position="280"/>
    </location>
</feature>
<dbReference type="EMBL" id="BSNN01000008">
    <property type="protein sequence ID" value="GLQ36253.1"/>
    <property type="molecule type" value="Genomic_DNA"/>
</dbReference>
<dbReference type="PANTHER" id="PTHR43333:SF1">
    <property type="entry name" value="D-ISOMER SPECIFIC 2-HYDROXYACID DEHYDROGENASE NAD-BINDING DOMAIN-CONTAINING PROTEIN"/>
    <property type="match status" value="1"/>
</dbReference>
<name>A0ABQ5VYU3_9RHOB</name>
<gene>
    <name evidence="4" type="ORF">GCM10007939_25370</name>
</gene>
<accession>A0ABQ5VYU3</accession>
<dbReference type="Proteomes" id="UP001156694">
    <property type="component" value="Unassembled WGS sequence"/>
</dbReference>
<dbReference type="SUPFAM" id="SSF51735">
    <property type="entry name" value="NAD(P)-binding Rossmann-fold domains"/>
    <property type="match status" value="1"/>
</dbReference>
<dbReference type="PANTHER" id="PTHR43333">
    <property type="entry name" value="2-HACID_DH_C DOMAIN-CONTAINING PROTEIN"/>
    <property type="match status" value="1"/>
</dbReference>